<comment type="caution">
    <text evidence="8">The sequence shown here is derived from an EMBL/GenBank/DDBJ whole genome shotgun (WGS) entry which is preliminary data.</text>
</comment>
<keyword evidence="5 8" id="KW-0647">Proteasome</keyword>
<dbReference type="AlphaFoldDB" id="A0A5J4W164"/>
<evidence type="ECO:0000256" key="2">
    <source>
        <dbReference type="ARBA" id="ARBA00022723"/>
    </source>
</evidence>
<keyword evidence="3" id="KW-0378">Hydrolase</keyword>
<sequence length="306" mass="34985">MDLRQIQDILTKKASKIPPDYSETIQITSLALLKMLKHCHDGSPNQVMGIMLGTVVDDYTICVDDAFALPQVGWAINIDSIDVEFLKKMLKLQKQTQNKLKPVGWYHSHPGKGPFLDTDDAFIQKEFQQEEQRFAAVVIDPIQSCYGHVIIGAFRLVSQETFDLGVEPRLTTSNIGHLERPLVYSKTYYKMLIKYSLKEKDRKLLMSMKPYKWFDGLIVKRGSDAESENEGRIQNACELLDLFNQRLKEEHKLLTEKKSPQQIQAELAVKYVGKIDPRRNMDKNASIAIEDTLSQSLAAMIFNVTF</sequence>
<dbReference type="GO" id="GO:0000502">
    <property type="term" value="C:proteasome complex"/>
    <property type="evidence" value="ECO:0007669"/>
    <property type="project" value="UniProtKB-KW"/>
</dbReference>
<dbReference type="InterPro" id="IPR037518">
    <property type="entry name" value="MPN"/>
</dbReference>
<keyword evidence="6" id="KW-0482">Metalloprotease</keyword>
<accession>A0A5J4W164</accession>
<dbReference type="GO" id="GO:0008237">
    <property type="term" value="F:metallopeptidase activity"/>
    <property type="evidence" value="ECO:0007669"/>
    <property type="project" value="UniProtKB-KW"/>
</dbReference>
<evidence type="ECO:0000256" key="4">
    <source>
        <dbReference type="ARBA" id="ARBA00022833"/>
    </source>
</evidence>
<dbReference type="EMBL" id="SNRW01004008">
    <property type="protein sequence ID" value="KAA6388380.1"/>
    <property type="molecule type" value="Genomic_DNA"/>
</dbReference>
<feature type="domain" description="MPN" evidence="7">
    <location>
        <begin position="25"/>
        <end position="160"/>
    </location>
</feature>
<dbReference type="InterPro" id="IPR000555">
    <property type="entry name" value="JAMM/MPN+_dom"/>
</dbReference>
<gene>
    <name evidence="8" type="ORF">EZS28_016092</name>
</gene>
<name>A0A5J4W164_9EUKA</name>
<reference evidence="8 9" key="1">
    <citation type="submission" date="2019-03" db="EMBL/GenBank/DDBJ databases">
        <title>Single cell metagenomics reveals metabolic interactions within the superorganism composed of flagellate Streblomastix strix and complex community of Bacteroidetes bacteria on its surface.</title>
        <authorList>
            <person name="Treitli S.C."/>
            <person name="Kolisko M."/>
            <person name="Husnik F."/>
            <person name="Keeling P."/>
            <person name="Hampl V."/>
        </authorList>
    </citation>
    <scope>NUCLEOTIDE SEQUENCE [LARGE SCALE GENOMIC DNA]</scope>
    <source>
        <strain evidence="8">ST1C</strain>
    </source>
</reference>
<dbReference type="Gene3D" id="3.40.140.10">
    <property type="entry name" value="Cytidine Deaminase, domain 2"/>
    <property type="match status" value="1"/>
</dbReference>
<dbReference type="Pfam" id="PF01398">
    <property type="entry name" value="JAB"/>
    <property type="match status" value="1"/>
</dbReference>
<dbReference type="GO" id="GO:0046872">
    <property type="term" value="F:metal ion binding"/>
    <property type="evidence" value="ECO:0007669"/>
    <property type="project" value="UniProtKB-KW"/>
</dbReference>
<proteinExistence type="predicted"/>
<protein>
    <submittedName>
        <fullName evidence="8">Putative 26S proteasome non-ATPase regulatory subunit 14</fullName>
    </submittedName>
</protein>
<keyword evidence="2" id="KW-0479">Metal-binding</keyword>
<evidence type="ECO:0000313" key="8">
    <source>
        <dbReference type="EMBL" id="KAA6388380.1"/>
    </source>
</evidence>
<organism evidence="8 9">
    <name type="scientific">Streblomastix strix</name>
    <dbReference type="NCBI Taxonomy" id="222440"/>
    <lineage>
        <taxon>Eukaryota</taxon>
        <taxon>Metamonada</taxon>
        <taxon>Preaxostyla</taxon>
        <taxon>Oxymonadida</taxon>
        <taxon>Streblomastigidae</taxon>
        <taxon>Streblomastix</taxon>
    </lineage>
</organism>
<evidence type="ECO:0000256" key="5">
    <source>
        <dbReference type="ARBA" id="ARBA00022942"/>
    </source>
</evidence>
<keyword evidence="4" id="KW-0862">Zinc</keyword>
<evidence type="ECO:0000256" key="1">
    <source>
        <dbReference type="ARBA" id="ARBA00022670"/>
    </source>
</evidence>
<evidence type="ECO:0000313" key="9">
    <source>
        <dbReference type="Proteomes" id="UP000324800"/>
    </source>
</evidence>
<keyword evidence="1" id="KW-0645">Protease</keyword>
<evidence type="ECO:0000256" key="3">
    <source>
        <dbReference type="ARBA" id="ARBA00022801"/>
    </source>
</evidence>
<dbReference type="PROSITE" id="PS50249">
    <property type="entry name" value="MPN"/>
    <property type="match status" value="1"/>
</dbReference>
<dbReference type="PANTHER" id="PTHR10410">
    <property type="entry name" value="EUKARYOTIC TRANSLATION INITIATION FACTOR 3 -RELATED"/>
    <property type="match status" value="1"/>
</dbReference>
<dbReference type="Proteomes" id="UP000324800">
    <property type="component" value="Unassembled WGS sequence"/>
</dbReference>
<evidence type="ECO:0000259" key="7">
    <source>
        <dbReference type="PROSITE" id="PS50249"/>
    </source>
</evidence>
<dbReference type="Pfam" id="PF23594">
    <property type="entry name" value="RPN11_C"/>
    <property type="match status" value="1"/>
</dbReference>
<dbReference type="SUPFAM" id="SSF102712">
    <property type="entry name" value="JAB1/MPN domain"/>
    <property type="match status" value="1"/>
</dbReference>
<dbReference type="SMART" id="SM00232">
    <property type="entry name" value="JAB_MPN"/>
    <property type="match status" value="1"/>
</dbReference>
<dbReference type="InterPro" id="IPR050242">
    <property type="entry name" value="JAMM_MPN+_peptidase_M67A"/>
</dbReference>
<evidence type="ECO:0000256" key="6">
    <source>
        <dbReference type="ARBA" id="ARBA00023049"/>
    </source>
</evidence>
<dbReference type="GO" id="GO:0006508">
    <property type="term" value="P:proteolysis"/>
    <property type="evidence" value="ECO:0007669"/>
    <property type="project" value="UniProtKB-KW"/>
</dbReference>
<dbReference type="OrthoDB" id="605656at2759"/>
<dbReference type="InterPro" id="IPR056263">
    <property type="entry name" value="RPN11_C"/>
</dbReference>